<gene>
    <name evidence="2" type="ORF">Pan44_48950</name>
</gene>
<name>A0A517SL37_9PLAN</name>
<accession>A0A517SL37</accession>
<dbReference type="InterPro" id="IPR011990">
    <property type="entry name" value="TPR-like_helical_dom_sf"/>
</dbReference>
<sequence length="335" mass="36229">MLTFLMCLLVAPAPANRVVAPDAKSTVIERFIESRQADSSIAEEVKSRALSAAREAAGNPETRQEAITAGLKILSPEFEAGLKKLAAEEATDAGKLLAPLTGAADPWLAAEAQLFLARAMMVEGRYEDALPIVAAFIETHGDTTVRLGEAWFLKGKLEAGALKRDEATGSLKKFLRDFPGEPGRMQGEARATLVDLEEAESDLLTDIHTKMNFSERRLSLEDSGRRTQEVQEDVVALLDEMIEELEKKCGNCKGCKGSCSKPGGSGMGGSAPGMSSGSSQASQITERDAPRTPWVDLTERQNDPSVFNAAKSRVPVQYRGLVEQYYQSFGETQTK</sequence>
<evidence type="ECO:0000313" key="3">
    <source>
        <dbReference type="Proteomes" id="UP000315700"/>
    </source>
</evidence>
<reference evidence="2 3" key="1">
    <citation type="submission" date="2019-02" db="EMBL/GenBank/DDBJ databases">
        <title>Deep-cultivation of Planctomycetes and their phenomic and genomic characterization uncovers novel biology.</title>
        <authorList>
            <person name="Wiegand S."/>
            <person name="Jogler M."/>
            <person name="Boedeker C."/>
            <person name="Pinto D."/>
            <person name="Vollmers J."/>
            <person name="Rivas-Marin E."/>
            <person name="Kohn T."/>
            <person name="Peeters S.H."/>
            <person name="Heuer A."/>
            <person name="Rast P."/>
            <person name="Oberbeckmann S."/>
            <person name="Bunk B."/>
            <person name="Jeske O."/>
            <person name="Meyerdierks A."/>
            <person name="Storesund J.E."/>
            <person name="Kallscheuer N."/>
            <person name="Luecker S."/>
            <person name="Lage O.M."/>
            <person name="Pohl T."/>
            <person name="Merkel B.J."/>
            <person name="Hornburger P."/>
            <person name="Mueller R.-W."/>
            <person name="Bruemmer F."/>
            <person name="Labrenz M."/>
            <person name="Spormann A.M."/>
            <person name="Op den Camp H."/>
            <person name="Overmann J."/>
            <person name="Amann R."/>
            <person name="Jetten M.S.M."/>
            <person name="Mascher T."/>
            <person name="Medema M.H."/>
            <person name="Devos D.P."/>
            <person name="Kaster A.-K."/>
            <person name="Ovreas L."/>
            <person name="Rohde M."/>
            <person name="Galperin M.Y."/>
            <person name="Jogler C."/>
        </authorList>
    </citation>
    <scope>NUCLEOTIDE SEQUENCE [LARGE SCALE GENOMIC DNA]</scope>
    <source>
        <strain evidence="2 3">Pan44</strain>
    </source>
</reference>
<evidence type="ECO:0000256" key="1">
    <source>
        <dbReference type="SAM" id="MobiDB-lite"/>
    </source>
</evidence>
<dbReference type="EMBL" id="CP036271">
    <property type="protein sequence ID" value="QDT56835.1"/>
    <property type="molecule type" value="Genomic_DNA"/>
</dbReference>
<protein>
    <submittedName>
        <fullName evidence="2">Uncharacterized protein</fullName>
    </submittedName>
</protein>
<proteinExistence type="predicted"/>
<dbReference type="AlphaFoldDB" id="A0A517SL37"/>
<dbReference type="KEGG" id="ccos:Pan44_48950"/>
<organism evidence="2 3">
    <name type="scientific">Caulifigura coniformis</name>
    <dbReference type="NCBI Taxonomy" id="2527983"/>
    <lineage>
        <taxon>Bacteria</taxon>
        <taxon>Pseudomonadati</taxon>
        <taxon>Planctomycetota</taxon>
        <taxon>Planctomycetia</taxon>
        <taxon>Planctomycetales</taxon>
        <taxon>Planctomycetaceae</taxon>
        <taxon>Caulifigura</taxon>
    </lineage>
</organism>
<keyword evidence="3" id="KW-1185">Reference proteome</keyword>
<feature type="compositionally biased region" description="Low complexity" evidence="1">
    <location>
        <begin position="272"/>
        <end position="283"/>
    </location>
</feature>
<dbReference type="Proteomes" id="UP000315700">
    <property type="component" value="Chromosome"/>
</dbReference>
<evidence type="ECO:0000313" key="2">
    <source>
        <dbReference type="EMBL" id="QDT56835.1"/>
    </source>
</evidence>
<dbReference type="OrthoDB" id="269518at2"/>
<dbReference type="SUPFAM" id="SSF48452">
    <property type="entry name" value="TPR-like"/>
    <property type="match status" value="1"/>
</dbReference>
<feature type="region of interest" description="Disordered" evidence="1">
    <location>
        <begin position="260"/>
        <end position="301"/>
    </location>
</feature>
<dbReference type="InParanoid" id="A0A517SL37"/>
<dbReference type="RefSeq" id="WP_145034251.1">
    <property type="nucleotide sequence ID" value="NZ_CP036271.1"/>
</dbReference>
<dbReference type="Gene3D" id="1.25.40.10">
    <property type="entry name" value="Tetratricopeptide repeat domain"/>
    <property type="match status" value="1"/>
</dbReference>